<dbReference type="RefSeq" id="WP_345493985.1">
    <property type="nucleotide sequence ID" value="NZ_BAABJM010000001.1"/>
</dbReference>
<name>A0ABP9JY15_9NOCA</name>
<evidence type="ECO:0000313" key="2">
    <source>
        <dbReference type="EMBL" id="GAA5046399.1"/>
    </source>
</evidence>
<accession>A0ABP9JY15</accession>
<comment type="caution">
    <text evidence="2">The sequence shown here is derived from an EMBL/GenBank/DDBJ whole genome shotgun (WGS) entry which is preliminary data.</text>
</comment>
<evidence type="ECO:0000256" key="1">
    <source>
        <dbReference type="SAM" id="MobiDB-lite"/>
    </source>
</evidence>
<proteinExistence type="predicted"/>
<dbReference type="EMBL" id="BAABJM010000001">
    <property type="protein sequence ID" value="GAA5046399.1"/>
    <property type="molecule type" value="Genomic_DNA"/>
</dbReference>
<gene>
    <name evidence="2" type="ORF">GCM10023318_11740</name>
</gene>
<reference evidence="3" key="1">
    <citation type="journal article" date="2019" name="Int. J. Syst. Evol. Microbiol.">
        <title>The Global Catalogue of Microorganisms (GCM) 10K type strain sequencing project: providing services to taxonomists for standard genome sequencing and annotation.</title>
        <authorList>
            <consortium name="The Broad Institute Genomics Platform"/>
            <consortium name="The Broad Institute Genome Sequencing Center for Infectious Disease"/>
            <person name="Wu L."/>
            <person name="Ma J."/>
        </authorList>
    </citation>
    <scope>NUCLEOTIDE SEQUENCE [LARGE SCALE GENOMIC DNA]</scope>
    <source>
        <strain evidence="3">JCM 18298</strain>
    </source>
</reference>
<protein>
    <submittedName>
        <fullName evidence="2">Uncharacterized protein</fullName>
    </submittedName>
</protein>
<keyword evidence="3" id="KW-1185">Reference proteome</keyword>
<feature type="region of interest" description="Disordered" evidence="1">
    <location>
        <begin position="55"/>
        <end position="75"/>
    </location>
</feature>
<organism evidence="2 3">
    <name type="scientific">Nocardia callitridis</name>
    <dbReference type="NCBI Taxonomy" id="648753"/>
    <lineage>
        <taxon>Bacteria</taxon>
        <taxon>Bacillati</taxon>
        <taxon>Actinomycetota</taxon>
        <taxon>Actinomycetes</taxon>
        <taxon>Mycobacteriales</taxon>
        <taxon>Nocardiaceae</taxon>
        <taxon>Nocardia</taxon>
    </lineage>
</organism>
<sequence>MRVGVGADYSARFETRPRQHPSRAVLEALSSAPLLNLGVDVPGPLLSDGRREVVDGAPGNAEKPAGRLPIRGFAQ</sequence>
<dbReference type="Proteomes" id="UP001500603">
    <property type="component" value="Unassembled WGS sequence"/>
</dbReference>
<evidence type="ECO:0000313" key="3">
    <source>
        <dbReference type="Proteomes" id="UP001500603"/>
    </source>
</evidence>